<gene>
    <name evidence="2" type="ORF">BATDEDRAFT_35800</name>
</gene>
<organism evidence="2 3">
    <name type="scientific">Batrachochytrium dendrobatidis (strain JAM81 / FGSC 10211)</name>
    <name type="common">Frog chytrid fungus</name>
    <dbReference type="NCBI Taxonomy" id="684364"/>
    <lineage>
        <taxon>Eukaryota</taxon>
        <taxon>Fungi</taxon>
        <taxon>Fungi incertae sedis</taxon>
        <taxon>Chytridiomycota</taxon>
        <taxon>Chytridiomycota incertae sedis</taxon>
        <taxon>Chytridiomycetes</taxon>
        <taxon>Rhizophydiales</taxon>
        <taxon>Rhizophydiales incertae sedis</taxon>
        <taxon>Batrachochytrium</taxon>
    </lineage>
</organism>
<dbReference type="InterPro" id="IPR049945">
    <property type="entry name" value="AAA_22"/>
</dbReference>
<evidence type="ECO:0000313" key="2">
    <source>
        <dbReference type="EMBL" id="EGF78355.1"/>
    </source>
</evidence>
<dbReference type="SUPFAM" id="SSF52540">
    <property type="entry name" value="P-loop containing nucleoside triphosphate hydrolases"/>
    <property type="match status" value="1"/>
</dbReference>
<dbReference type="Proteomes" id="UP000007241">
    <property type="component" value="Unassembled WGS sequence"/>
</dbReference>
<dbReference type="GO" id="GO:0016887">
    <property type="term" value="F:ATP hydrolysis activity"/>
    <property type="evidence" value="ECO:0007669"/>
    <property type="project" value="InterPro"/>
</dbReference>
<dbReference type="GeneID" id="18240880"/>
<accession>F4P8Q4</accession>
<dbReference type="Pfam" id="PF13401">
    <property type="entry name" value="AAA_22"/>
    <property type="match status" value="1"/>
</dbReference>
<dbReference type="InterPro" id="IPR027417">
    <property type="entry name" value="P-loop_NTPase"/>
</dbReference>
<keyword evidence="3" id="KW-1185">Reference proteome</keyword>
<evidence type="ECO:0000313" key="3">
    <source>
        <dbReference type="Proteomes" id="UP000007241"/>
    </source>
</evidence>
<dbReference type="AlphaFoldDB" id="F4P8Q4"/>
<dbReference type="RefSeq" id="XP_006681160.1">
    <property type="nucleotide sequence ID" value="XM_006681097.1"/>
</dbReference>
<proteinExistence type="predicted"/>
<name>F4P8Q4_BATDJ</name>
<evidence type="ECO:0000259" key="1">
    <source>
        <dbReference type="Pfam" id="PF13401"/>
    </source>
</evidence>
<dbReference type="HOGENOM" id="CLU_745930_0_0_1"/>
<dbReference type="EMBL" id="GL882889">
    <property type="protein sequence ID" value="EGF78355.1"/>
    <property type="molecule type" value="Genomic_DNA"/>
</dbReference>
<reference evidence="2 3" key="1">
    <citation type="submission" date="2009-12" db="EMBL/GenBank/DDBJ databases">
        <title>The draft genome of Batrachochytrium dendrobatidis.</title>
        <authorList>
            <consortium name="US DOE Joint Genome Institute (JGI-PGF)"/>
            <person name="Kuo A."/>
            <person name="Salamov A."/>
            <person name="Schmutz J."/>
            <person name="Lucas S."/>
            <person name="Pitluck S."/>
            <person name="Rosenblum E."/>
            <person name="Stajich J."/>
            <person name="Eisen M."/>
            <person name="Grigoriev I.V."/>
        </authorList>
    </citation>
    <scope>NUCLEOTIDE SEQUENCE [LARGE SCALE GENOMIC DNA]</scope>
    <source>
        <strain evidence="3">JAM81 / FGSC 10211</strain>
    </source>
</reference>
<dbReference type="OrthoDB" id="2130765at2759"/>
<sequence>MPTFDEIFSVLKEFLPLITAGGVAALAAGLIPRISPGRAVWIALRSRFAFKPVPESIRFEEAKLLKSRLADKDFGQGYLVVIGEKGVGKSCLLSTVTSKMPGVITVEAQPSDNENTIIKNTLQQLTNPLFKSMNPLEMAPRVIFWYRFFTLGRSPIVIINAAERRVGQEYAGLAGAVRTLVDNYKLRVVVDGSPNSLDETLLRTKRQSVFDIKPMTKEMIWQLEQLQDLFKYVKEAGCDDTVFAVLGGIPAEYEGLWENVKTDLQDGQDAREAIGTHLCAEISAAIKLVMDAQDMDEIIKLLDKDSNIIPSHLLKDKKLKRPISDKIFHEVKQDRVFVLIPASNTIGIVLQHSLRKEPTLSELEELLKTRM</sequence>
<feature type="domain" description="ORC1/DEAH AAA+ ATPase" evidence="1">
    <location>
        <begin position="74"/>
        <end position="200"/>
    </location>
</feature>
<dbReference type="InParanoid" id="F4P8Q4"/>
<protein>
    <recommendedName>
        <fullName evidence="1">ORC1/DEAH AAA+ ATPase domain-containing protein</fullName>
    </recommendedName>
</protein>